<protein>
    <submittedName>
        <fullName evidence="2">Uncharacterized protein</fullName>
    </submittedName>
</protein>
<dbReference type="EMBL" id="SPHZ02000005">
    <property type="protein sequence ID" value="KAF0920851.1"/>
    <property type="molecule type" value="Genomic_DNA"/>
</dbReference>
<gene>
    <name evidence="2" type="ORF">E2562_037390</name>
</gene>
<reference evidence="2 3" key="1">
    <citation type="submission" date="2019-11" db="EMBL/GenBank/DDBJ databases">
        <title>Whole genome sequence of Oryza granulata.</title>
        <authorList>
            <person name="Li W."/>
        </authorList>
    </citation>
    <scope>NUCLEOTIDE SEQUENCE [LARGE SCALE GENOMIC DNA]</scope>
    <source>
        <strain evidence="3">cv. Menghai</strain>
        <tissue evidence="2">Leaf</tissue>
    </source>
</reference>
<keyword evidence="3" id="KW-1185">Reference proteome</keyword>
<proteinExistence type="predicted"/>
<feature type="compositionally biased region" description="Basic and acidic residues" evidence="1">
    <location>
        <begin position="1"/>
        <end position="12"/>
    </location>
</feature>
<evidence type="ECO:0000313" key="2">
    <source>
        <dbReference type="EMBL" id="KAF0920851.1"/>
    </source>
</evidence>
<feature type="compositionally biased region" description="Basic and acidic residues" evidence="1">
    <location>
        <begin position="49"/>
        <end position="63"/>
    </location>
</feature>
<evidence type="ECO:0000256" key="1">
    <source>
        <dbReference type="SAM" id="MobiDB-lite"/>
    </source>
</evidence>
<dbReference type="AlphaFoldDB" id="A0A6G1E863"/>
<dbReference type="Proteomes" id="UP000479710">
    <property type="component" value="Unassembled WGS sequence"/>
</dbReference>
<name>A0A6G1E863_9ORYZ</name>
<organism evidence="2 3">
    <name type="scientific">Oryza meyeriana var. granulata</name>
    <dbReference type="NCBI Taxonomy" id="110450"/>
    <lineage>
        <taxon>Eukaryota</taxon>
        <taxon>Viridiplantae</taxon>
        <taxon>Streptophyta</taxon>
        <taxon>Embryophyta</taxon>
        <taxon>Tracheophyta</taxon>
        <taxon>Spermatophyta</taxon>
        <taxon>Magnoliopsida</taxon>
        <taxon>Liliopsida</taxon>
        <taxon>Poales</taxon>
        <taxon>Poaceae</taxon>
        <taxon>BOP clade</taxon>
        <taxon>Oryzoideae</taxon>
        <taxon>Oryzeae</taxon>
        <taxon>Oryzinae</taxon>
        <taxon>Oryza</taxon>
        <taxon>Oryza meyeriana</taxon>
    </lineage>
</organism>
<accession>A0A6G1E863</accession>
<evidence type="ECO:0000313" key="3">
    <source>
        <dbReference type="Proteomes" id="UP000479710"/>
    </source>
</evidence>
<sequence length="75" mass="8250">MARDGSRRKTVVEDADSSSPYNPLNHRDHVSSRHSLGRNAGNAAVPDSEVLHPDAGRDEDGLGKDTWVDLRLCLR</sequence>
<comment type="caution">
    <text evidence="2">The sequence shown here is derived from an EMBL/GenBank/DDBJ whole genome shotgun (WGS) entry which is preliminary data.</text>
</comment>
<feature type="region of interest" description="Disordered" evidence="1">
    <location>
        <begin position="1"/>
        <end position="63"/>
    </location>
</feature>